<gene>
    <name evidence="2" type="ORF">EZI54_05505</name>
</gene>
<keyword evidence="3" id="KW-1185">Reference proteome</keyword>
<evidence type="ECO:0000256" key="1">
    <source>
        <dbReference type="SAM" id="Phobius"/>
    </source>
</evidence>
<dbReference type="Proteomes" id="UP000313645">
    <property type="component" value="Unassembled WGS sequence"/>
</dbReference>
<proteinExistence type="predicted"/>
<organism evidence="2 3">
    <name type="scientific">Marinobacter halodurans</name>
    <dbReference type="NCBI Taxonomy" id="2528979"/>
    <lineage>
        <taxon>Bacteria</taxon>
        <taxon>Pseudomonadati</taxon>
        <taxon>Pseudomonadota</taxon>
        <taxon>Gammaproteobacteria</taxon>
        <taxon>Pseudomonadales</taxon>
        <taxon>Marinobacteraceae</taxon>
        <taxon>Marinobacter</taxon>
    </lineage>
</organism>
<reference evidence="2 3" key="1">
    <citation type="submission" date="2019-02" db="EMBL/GenBank/DDBJ databases">
        <title>Marinobacter halodurans sp. nov., a marine bacterium isolated from sea tidal flat.</title>
        <authorList>
            <person name="Yoo Y."/>
            <person name="Lee D.W."/>
            <person name="Kim B.S."/>
            <person name="Kim J.-J."/>
        </authorList>
    </citation>
    <scope>NUCLEOTIDE SEQUENCE [LARGE SCALE GENOMIC DNA]</scope>
    <source>
        <strain evidence="2 3">YJ-S3-2</strain>
    </source>
</reference>
<dbReference type="EMBL" id="SJDL01000006">
    <property type="protein sequence ID" value="TBW57910.1"/>
    <property type="molecule type" value="Genomic_DNA"/>
</dbReference>
<keyword evidence="1" id="KW-0472">Membrane</keyword>
<keyword evidence="1" id="KW-0812">Transmembrane</keyword>
<feature type="transmembrane region" description="Helical" evidence="1">
    <location>
        <begin position="57"/>
        <end position="76"/>
    </location>
</feature>
<feature type="transmembrane region" description="Helical" evidence="1">
    <location>
        <begin position="27"/>
        <end position="45"/>
    </location>
</feature>
<feature type="transmembrane region" description="Helical" evidence="1">
    <location>
        <begin position="166"/>
        <end position="185"/>
    </location>
</feature>
<feature type="transmembrane region" description="Helical" evidence="1">
    <location>
        <begin position="191"/>
        <end position="208"/>
    </location>
</feature>
<feature type="transmembrane region" description="Helical" evidence="1">
    <location>
        <begin position="82"/>
        <end position="102"/>
    </location>
</feature>
<evidence type="ECO:0000313" key="3">
    <source>
        <dbReference type="Proteomes" id="UP000313645"/>
    </source>
</evidence>
<comment type="caution">
    <text evidence="2">The sequence shown here is derived from an EMBL/GenBank/DDBJ whole genome shotgun (WGS) entry which is preliminary data.</text>
</comment>
<accession>A0ABY1ZN49</accession>
<sequence length="217" mass="23840">MDYALRDFLMFTPEVYLRLFIRFNEALWPWPLVFPVALAALAGLLSLPQGRARRLGLSLLAVGWVLTALLFLQRYYQPIHWGMTYAVWGFLGQAVLLALLAWRVTPNRIPLGVGLLGAVAVMGLSTASALSAGTPEAMGWPGLTPDATVLLTVMALLAVPWKPRCVLLVVPVLWLLTSALTQWALELRATLLPPVVGLGVALLGLWPGSRRRSRRRP</sequence>
<feature type="transmembrane region" description="Helical" evidence="1">
    <location>
        <begin position="138"/>
        <end position="159"/>
    </location>
</feature>
<evidence type="ECO:0000313" key="2">
    <source>
        <dbReference type="EMBL" id="TBW57910.1"/>
    </source>
</evidence>
<keyword evidence="1" id="KW-1133">Transmembrane helix</keyword>
<protein>
    <recommendedName>
        <fullName evidence="4">MFS transporter permease</fullName>
    </recommendedName>
</protein>
<feature type="transmembrane region" description="Helical" evidence="1">
    <location>
        <begin position="109"/>
        <end position="132"/>
    </location>
</feature>
<name>A0ABY1ZN49_9GAMM</name>
<evidence type="ECO:0008006" key="4">
    <source>
        <dbReference type="Google" id="ProtNLM"/>
    </source>
</evidence>
<dbReference type="RefSeq" id="WP_131479870.1">
    <property type="nucleotide sequence ID" value="NZ_SJDL01000006.1"/>
</dbReference>